<dbReference type="Proteomes" id="UP000076871">
    <property type="component" value="Unassembled WGS sequence"/>
</dbReference>
<dbReference type="PANTHER" id="PTHR22880:SF225">
    <property type="entry name" value="BROMODOMAIN-CONTAINING PROTEIN BET-1-RELATED"/>
    <property type="match status" value="1"/>
</dbReference>
<dbReference type="RefSeq" id="XP_040766318.1">
    <property type="nucleotide sequence ID" value="XM_040902429.1"/>
</dbReference>
<feature type="region of interest" description="Disordered" evidence="3">
    <location>
        <begin position="16"/>
        <end position="41"/>
    </location>
</feature>
<dbReference type="PROSITE" id="PS50014">
    <property type="entry name" value="BROMODOMAIN_2"/>
    <property type="match status" value="1"/>
</dbReference>
<proteinExistence type="predicted"/>
<feature type="compositionally biased region" description="Basic and acidic residues" evidence="3">
    <location>
        <begin position="424"/>
        <end position="437"/>
    </location>
</feature>
<evidence type="ECO:0000256" key="2">
    <source>
        <dbReference type="PROSITE-ProRule" id="PRU00035"/>
    </source>
</evidence>
<gene>
    <name evidence="6" type="ORF">LAESUDRAFT_42958</name>
</gene>
<dbReference type="PROSITE" id="PS51525">
    <property type="entry name" value="NET"/>
    <property type="match status" value="1"/>
</dbReference>
<dbReference type="GO" id="GO:0005634">
    <property type="term" value="C:nucleus"/>
    <property type="evidence" value="ECO:0007669"/>
    <property type="project" value="TreeGrafter"/>
</dbReference>
<dbReference type="GO" id="GO:0006338">
    <property type="term" value="P:chromatin remodeling"/>
    <property type="evidence" value="ECO:0007669"/>
    <property type="project" value="TreeGrafter"/>
</dbReference>
<keyword evidence="1 2" id="KW-0103">Bromodomain</keyword>
<evidence type="ECO:0000256" key="1">
    <source>
        <dbReference type="ARBA" id="ARBA00023117"/>
    </source>
</evidence>
<dbReference type="FunCoup" id="A0A165F891">
    <property type="interactions" value="666"/>
</dbReference>
<dbReference type="InterPro" id="IPR001487">
    <property type="entry name" value="Bromodomain"/>
</dbReference>
<reference evidence="6 7" key="1">
    <citation type="journal article" date="2016" name="Mol. Biol. Evol.">
        <title>Comparative Genomics of Early-Diverging Mushroom-Forming Fungi Provides Insights into the Origins of Lignocellulose Decay Capabilities.</title>
        <authorList>
            <person name="Nagy L.G."/>
            <person name="Riley R."/>
            <person name="Tritt A."/>
            <person name="Adam C."/>
            <person name="Daum C."/>
            <person name="Floudas D."/>
            <person name="Sun H."/>
            <person name="Yadav J.S."/>
            <person name="Pangilinan J."/>
            <person name="Larsson K.H."/>
            <person name="Matsuura K."/>
            <person name="Barry K."/>
            <person name="Labutti K."/>
            <person name="Kuo R."/>
            <person name="Ohm R.A."/>
            <person name="Bhattacharya S.S."/>
            <person name="Shirouzu T."/>
            <person name="Yoshinaga Y."/>
            <person name="Martin F.M."/>
            <person name="Grigoriev I.V."/>
            <person name="Hibbett D.S."/>
        </authorList>
    </citation>
    <scope>NUCLEOTIDE SEQUENCE [LARGE SCALE GENOMIC DNA]</scope>
    <source>
        <strain evidence="6 7">93-53</strain>
    </source>
</reference>
<dbReference type="InParanoid" id="A0A165F891"/>
<protein>
    <recommendedName>
        <fullName evidence="8">Bromodomain-containing protein</fullName>
    </recommendedName>
</protein>
<dbReference type="STRING" id="1314785.A0A165F891"/>
<dbReference type="GO" id="GO:0006355">
    <property type="term" value="P:regulation of DNA-templated transcription"/>
    <property type="evidence" value="ECO:0007669"/>
    <property type="project" value="TreeGrafter"/>
</dbReference>
<dbReference type="SUPFAM" id="SSF47370">
    <property type="entry name" value="Bromodomain"/>
    <property type="match status" value="1"/>
</dbReference>
<keyword evidence="7" id="KW-1185">Reference proteome</keyword>
<dbReference type="OrthoDB" id="10264376at2759"/>
<evidence type="ECO:0000313" key="6">
    <source>
        <dbReference type="EMBL" id="KZT08578.1"/>
    </source>
</evidence>
<dbReference type="Pfam" id="PF17035">
    <property type="entry name" value="BET"/>
    <property type="match status" value="1"/>
</dbReference>
<dbReference type="SMART" id="SM00297">
    <property type="entry name" value="BROMO"/>
    <property type="match status" value="1"/>
</dbReference>
<dbReference type="EMBL" id="KV427614">
    <property type="protein sequence ID" value="KZT08578.1"/>
    <property type="molecule type" value="Genomic_DNA"/>
</dbReference>
<organism evidence="6 7">
    <name type="scientific">Laetiporus sulphureus 93-53</name>
    <dbReference type="NCBI Taxonomy" id="1314785"/>
    <lineage>
        <taxon>Eukaryota</taxon>
        <taxon>Fungi</taxon>
        <taxon>Dikarya</taxon>
        <taxon>Basidiomycota</taxon>
        <taxon>Agaricomycotina</taxon>
        <taxon>Agaricomycetes</taxon>
        <taxon>Polyporales</taxon>
        <taxon>Laetiporus</taxon>
    </lineage>
</organism>
<evidence type="ECO:0000259" key="4">
    <source>
        <dbReference type="PROSITE" id="PS50014"/>
    </source>
</evidence>
<evidence type="ECO:0008006" key="8">
    <source>
        <dbReference type="Google" id="ProtNLM"/>
    </source>
</evidence>
<evidence type="ECO:0000256" key="3">
    <source>
        <dbReference type="SAM" id="MobiDB-lite"/>
    </source>
</evidence>
<dbReference type="Gene3D" id="1.20.920.10">
    <property type="entry name" value="Bromodomain-like"/>
    <property type="match status" value="1"/>
</dbReference>
<dbReference type="AlphaFoldDB" id="A0A165F891"/>
<dbReference type="InterPro" id="IPR036427">
    <property type="entry name" value="Bromodomain-like_sf"/>
</dbReference>
<evidence type="ECO:0000313" key="7">
    <source>
        <dbReference type="Proteomes" id="UP000076871"/>
    </source>
</evidence>
<dbReference type="PANTHER" id="PTHR22880">
    <property type="entry name" value="FALZ-RELATED BROMODOMAIN-CONTAINING PROTEINS"/>
    <property type="match status" value="1"/>
</dbReference>
<dbReference type="Gene3D" id="1.20.1270.220">
    <property type="match status" value="1"/>
</dbReference>
<dbReference type="Pfam" id="PF00439">
    <property type="entry name" value="Bromodomain"/>
    <property type="match status" value="1"/>
</dbReference>
<dbReference type="InterPro" id="IPR027353">
    <property type="entry name" value="NET_dom"/>
</dbReference>
<evidence type="ECO:0000259" key="5">
    <source>
        <dbReference type="PROSITE" id="PS51525"/>
    </source>
</evidence>
<dbReference type="InterPro" id="IPR050935">
    <property type="entry name" value="Bromo_chromatin_reader"/>
</dbReference>
<dbReference type="PRINTS" id="PR00503">
    <property type="entry name" value="BROMODOMAIN"/>
</dbReference>
<accession>A0A165F891</accession>
<name>A0A165F891_9APHY</name>
<dbReference type="InterPro" id="IPR038336">
    <property type="entry name" value="NET_sf"/>
</dbReference>
<feature type="compositionally biased region" description="Low complexity" evidence="3">
    <location>
        <begin position="24"/>
        <end position="41"/>
    </location>
</feature>
<feature type="domain" description="Bromo" evidence="4">
    <location>
        <begin position="133"/>
        <end position="200"/>
    </location>
</feature>
<feature type="domain" description="NET" evidence="5">
    <location>
        <begin position="301"/>
        <end position="383"/>
    </location>
</feature>
<feature type="region of interest" description="Disordered" evidence="3">
    <location>
        <begin position="418"/>
        <end position="447"/>
    </location>
</feature>
<dbReference type="GeneID" id="63819460"/>
<sequence length="447" mass="50497">MAEEASPTLYVADGEAQFPLLNGTPHTQTAQSAAPPTPPSVSAVSYRISAIDSLAPTFSPDTTTAERVDHVKPPPAKRVKSFSDAAKSSITNTGVPTLVSASLVSQPAVASKDDIFAEQFKFCDMILEELRKRSDVIASPFEEPSDWVNTAVPQYQTIGLSTIRQRLHHGEYAAPENFREDFKLMIRNALSLNPPMSPVHEAGKALDRFFDEKWRDLPPLHWQDISDDEYDYDSEEERKRLVASIERQIMEMKRNFDSMKRNATKPYKERGKKKNVAAPRISPYKSISKQRKMVKNRREKAEKPTDFDDVLSFDQKKDLVDTIGTLEPGAKLEKVIQIIHNAVPEYCNTAEDMEVEIDILPHHVLLELYEFVIRPLRTPATKHTRVRKGIGSRVMKRKSMDEEIEAGIELFGEGVLPSQTSDATYRERNEQSSKESSSEMMLTSDLE</sequence>
<dbReference type="GO" id="GO:0000785">
    <property type="term" value="C:chromatin"/>
    <property type="evidence" value="ECO:0007669"/>
    <property type="project" value="TreeGrafter"/>
</dbReference>